<comment type="similarity">
    <text evidence="5">Belongs to the TDD superfamily. DTWD2 family.</text>
</comment>
<evidence type="ECO:0000256" key="5">
    <source>
        <dbReference type="ARBA" id="ARBA00034489"/>
    </source>
</evidence>
<comment type="caution">
    <text evidence="7">The sequence shown here is derived from an EMBL/GenBank/DDBJ whole genome shotgun (WGS) entry which is preliminary data.</text>
</comment>
<keyword evidence="2" id="KW-0808">Transferase</keyword>
<dbReference type="InterPro" id="IPR005636">
    <property type="entry name" value="DTW"/>
</dbReference>
<evidence type="ECO:0000313" key="7">
    <source>
        <dbReference type="EMBL" id="MCV2885908.1"/>
    </source>
</evidence>
<keyword evidence="3" id="KW-0949">S-adenosyl-L-methionine</keyword>
<dbReference type="PANTHER" id="PTHR21392:SF0">
    <property type="entry name" value="TRNA-URIDINE AMINOCARBOXYPROPYLTRANSFERASE 2"/>
    <property type="match status" value="1"/>
</dbReference>
<keyword evidence="4" id="KW-0819">tRNA processing</keyword>
<organism evidence="7 8">
    <name type="scientific">Fluctibacter corallii</name>
    <dbReference type="NCBI Taxonomy" id="2984329"/>
    <lineage>
        <taxon>Bacteria</taxon>
        <taxon>Pseudomonadati</taxon>
        <taxon>Pseudomonadota</taxon>
        <taxon>Gammaproteobacteria</taxon>
        <taxon>Alteromonadales</taxon>
        <taxon>Alteromonadaceae</taxon>
        <taxon>Fluctibacter</taxon>
    </lineage>
</organism>
<name>A0ABT3AB58_9ALTE</name>
<dbReference type="Proteomes" id="UP001652504">
    <property type="component" value="Unassembled WGS sequence"/>
</dbReference>
<protein>
    <recommendedName>
        <fullName evidence="1">tRNA-uridine aminocarboxypropyltransferase</fullName>
        <ecNumber evidence="1">2.5.1.25</ecNumber>
    </recommendedName>
</protein>
<sequence>MSRERCPSCDFLLQMCLCDVIHTINNHPKIIVLQHPKESKHAKNSVSVLKPCLTNIAVIEGESEQDFQSVQEDVQANPHQFALVYPSASSQAIEQLNTETRSVITHLIVIDATWRKAYKMLQLNPWLQHIQQLHFSHIPNSLYGIRKRPKDTYLSTLEAVAYSLQAGFNVNTTALLNAFAEFQQRTFAKHPSQQHKP</sequence>
<dbReference type="EMBL" id="JAOWKX010000007">
    <property type="protein sequence ID" value="MCV2885908.1"/>
    <property type="molecule type" value="Genomic_DNA"/>
</dbReference>
<dbReference type="EC" id="2.5.1.25" evidence="1"/>
<dbReference type="RefSeq" id="WP_263713185.1">
    <property type="nucleotide sequence ID" value="NZ_JAOWKX010000007.1"/>
</dbReference>
<accession>A0ABT3AB58</accession>
<evidence type="ECO:0000256" key="1">
    <source>
        <dbReference type="ARBA" id="ARBA00012386"/>
    </source>
</evidence>
<evidence type="ECO:0000256" key="4">
    <source>
        <dbReference type="ARBA" id="ARBA00022694"/>
    </source>
</evidence>
<proteinExistence type="inferred from homology"/>
<evidence type="ECO:0000256" key="2">
    <source>
        <dbReference type="ARBA" id="ARBA00022679"/>
    </source>
</evidence>
<dbReference type="PANTHER" id="PTHR21392">
    <property type="entry name" value="TRNA-URIDINE AMINOCARBOXYPROPYLTRANSFERASE 2"/>
    <property type="match status" value="1"/>
</dbReference>
<dbReference type="SMART" id="SM01144">
    <property type="entry name" value="DTW"/>
    <property type="match status" value="1"/>
</dbReference>
<feature type="domain" description="DTW" evidence="6">
    <location>
        <begin position="2"/>
        <end position="191"/>
    </location>
</feature>
<dbReference type="InterPro" id="IPR039262">
    <property type="entry name" value="DTWD2/TAPT"/>
</dbReference>
<dbReference type="Pfam" id="PF03942">
    <property type="entry name" value="DTW"/>
    <property type="match status" value="1"/>
</dbReference>
<keyword evidence="8" id="KW-1185">Reference proteome</keyword>
<reference evidence="7 8" key="1">
    <citation type="submission" date="2022-10" db="EMBL/GenBank/DDBJ databases">
        <title>Aestuariibacter sp. AA17 isolated from Montipora capitata coral fragment.</title>
        <authorList>
            <person name="Emsley S.A."/>
            <person name="Pfannmuller K.M."/>
            <person name="Loughran R.M."/>
            <person name="Shlafstein M."/>
            <person name="Papke E."/>
            <person name="Saw J.H."/>
            <person name="Ushijima B."/>
            <person name="Videau P."/>
        </authorList>
    </citation>
    <scope>NUCLEOTIDE SEQUENCE [LARGE SCALE GENOMIC DNA]</scope>
    <source>
        <strain evidence="7 8">AA17</strain>
    </source>
</reference>
<evidence type="ECO:0000259" key="6">
    <source>
        <dbReference type="SMART" id="SM01144"/>
    </source>
</evidence>
<evidence type="ECO:0000313" key="8">
    <source>
        <dbReference type="Proteomes" id="UP001652504"/>
    </source>
</evidence>
<gene>
    <name evidence="7" type="ORF">OE749_14510</name>
</gene>
<evidence type="ECO:0000256" key="3">
    <source>
        <dbReference type="ARBA" id="ARBA00022691"/>
    </source>
</evidence>